<protein>
    <submittedName>
        <fullName evidence="2">Phage membrane protein</fullName>
    </submittedName>
</protein>
<sequence>MDLDIIEHQLNINCDIALCILSNTSKSKSKNITFTDAIAAIMFLIGILFCLVAISFLLKGKFLEFLVGLFFTLVLSIPAYLKFSK</sequence>
<dbReference type="EMBL" id="FM204883">
    <property type="protein sequence ID" value="CAW93209.1"/>
    <property type="molecule type" value="Genomic_DNA"/>
</dbReference>
<dbReference type="Proteomes" id="UP000001365">
    <property type="component" value="Chromosome"/>
</dbReference>
<keyword evidence="1" id="KW-0472">Membrane</keyword>
<evidence type="ECO:0000256" key="1">
    <source>
        <dbReference type="SAM" id="Phobius"/>
    </source>
</evidence>
<reference evidence="2 3" key="1">
    <citation type="journal article" date="2009" name="PLoS Pathog.">
        <title>Genomic evidence for the evolution of Streptococcus equi: host restriction, increased virulence, and genetic exchange with human pathogens.</title>
        <authorList>
            <person name="Holden M.T.G."/>
            <person name="Heather Z."/>
            <person name="Paillot R."/>
            <person name="Steward K.F."/>
            <person name="Webb K."/>
            <person name="Ainslie F."/>
            <person name="Jourdan T."/>
            <person name="Bason N.C."/>
            <person name="Holroyd N.E."/>
            <person name="Mungall K."/>
            <person name="Quail M.A."/>
            <person name="Sanders M."/>
            <person name="Simmonds M."/>
            <person name="Willey D."/>
            <person name="Brooks K."/>
            <person name="Aanensen D.M."/>
            <person name="Spratt B.G."/>
            <person name="Jolley K.A."/>
            <person name="Maiden M.C.J."/>
            <person name="Kehoe M."/>
            <person name="Chanter N."/>
            <person name="Bentley S.D."/>
            <person name="Robinson C."/>
            <person name="Maskell D.J."/>
            <person name="Parkhill J."/>
            <person name="Waller A.S."/>
        </authorList>
    </citation>
    <scope>NUCLEOTIDE SEQUENCE [LARGE SCALE GENOMIC DNA]</scope>
    <source>
        <strain evidence="2 3">4047</strain>
    </source>
</reference>
<gene>
    <name evidence="2" type="ordered locus">SEQ_0788</name>
</gene>
<evidence type="ECO:0000313" key="2">
    <source>
        <dbReference type="EMBL" id="CAW93209.1"/>
    </source>
</evidence>
<keyword evidence="1" id="KW-0812">Transmembrane</keyword>
<organism evidence="2 3">
    <name type="scientific">Streptococcus equi subsp. equi (strain 4047)</name>
    <dbReference type="NCBI Taxonomy" id="553482"/>
    <lineage>
        <taxon>Bacteria</taxon>
        <taxon>Bacillati</taxon>
        <taxon>Bacillota</taxon>
        <taxon>Bacilli</taxon>
        <taxon>Lactobacillales</taxon>
        <taxon>Streptococcaceae</taxon>
        <taxon>Streptococcus</taxon>
    </lineage>
</organism>
<dbReference type="KEGG" id="seu:SEQ_0788"/>
<accession>C0MBA1</accession>
<dbReference type="AlphaFoldDB" id="C0MBA1"/>
<dbReference type="RefSeq" id="WP_012679290.1">
    <property type="nucleotide sequence ID" value="NC_012471.1"/>
</dbReference>
<proteinExistence type="predicted"/>
<name>C0MBA1_STRE4</name>
<keyword evidence="1" id="KW-1133">Transmembrane helix</keyword>
<feature type="transmembrane region" description="Helical" evidence="1">
    <location>
        <begin position="62"/>
        <end position="81"/>
    </location>
</feature>
<dbReference type="HOGENOM" id="CLU_2511160_0_0_9"/>
<feature type="transmembrane region" description="Helical" evidence="1">
    <location>
        <begin position="34"/>
        <end position="56"/>
    </location>
</feature>
<evidence type="ECO:0000313" key="3">
    <source>
        <dbReference type="Proteomes" id="UP000001365"/>
    </source>
</evidence>